<sequence>MIEDEVRTRLQDAPTPAALVPPPDLLARVTRGNRRRRVRMTLAAVAAAIVAVAVPVVARPGVETDDSADGIARIEAAPWLPTPPEEPSKPPMSDEPADPPEPGGGPMVIASYVEANAETQTHYLLDIDAGKYVAVPDRVVLSPDLDRVLIMRADHLGVAQLDDYLADGIAAVHWFTDGWRSRALQWSPDGSKIYWDEIAGETRVLDISKETITTLTPPDGYGKAEVAWNADSASMLFIRADEDEGTSAVLTLGLDGRSRGVLTVAALVHQPIWSPDGTEALIREFSAAEDDLRLTVRDTFDWTLLADVTGALITDGPDRFSWYDDTSVIRVTEREPWNGETFVDVIGLDGATITDSFSTGHINIDSFGPSGDLPGPARELGF</sequence>
<dbReference type="InterPro" id="IPR011042">
    <property type="entry name" value="6-blade_b-propeller_TolB-like"/>
</dbReference>
<gene>
    <name evidence="3" type="ORF">HNR73_005794</name>
</gene>
<comment type="caution">
    <text evidence="3">The sequence shown here is derived from an EMBL/GenBank/DDBJ whole genome shotgun (WGS) entry which is preliminary data.</text>
</comment>
<dbReference type="SUPFAM" id="SSF82171">
    <property type="entry name" value="DPP6 N-terminal domain-like"/>
    <property type="match status" value="1"/>
</dbReference>
<feature type="compositionally biased region" description="Basic and acidic residues" evidence="1">
    <location>
        <begin position="1"/>
        <end position="10"/>
    </location>
</feature>
<keyword evidence="4" id="KW-1185">Reference proteome</keyword>
<dbReference type="EMBL" id="JACHGT010000014">
    <property type="protein sequence ID" value="MBB6037914.1"/>
    <property type="molecule type" value="Genomic_DNA"/>
</dbReference>
<reference evidence="3 4" key="1">
    <citation type="submission" date="2020-08" db="EMBL/GenBank/DDBJ databases">
        <title>Genomic Encyclopedia of Type Strains, Phase IV (KMG-IV): sequencing the most valuable type-strain genomes for metagenomic binning, comparative biology and taxonomic classification.</title>
        <authorList>
            <person name="Goeker M."/>
        </authorList>
    </citation>
    <scope>NUCLEOTIDE SEQUENCE [LARGE SCALE GENOMIC DNA]</scope>
    <source>
        <strain evidence="3 4">YIM 65646</strain>
    </source>
</reference>
<keyword evidence="2" id="KW-0472">Membrane</keyword>
<proteinExistence type="predicted"/>
<evidence type="ECO:0000313" key="3">
    <source>
        <dbReference type="EMBL" id="MBB6037914.1"/>
    </source>
</evidence>
<evidence type="ECO:0000256" key="1">
    <source>
        <dbReference type="SAM" id="MobiDB-lite"/>
    </source>
</evidence>
<protein>
    <recommendedName>
        <fullName evidence="5">WD40 repeat domain-containing protein</fullName>
    </recommendedName>
</protein>
<dbReference type="Proteomes" id="UP000548476">
    <property type="component" value="Unassembled WGS sequence"/>
</dbReference>
<dbReference type="RefSeq" id="WP_184790722.1">
    <property type="nucleotide sequence ID" value="NZ_BONT01000066.1"/>
</dbReference>
<keyword evidence="2" id="KW-1133">Transmembrane helix</keyword>
<evidence type="ECO:0000313" key="4">
    <source>
        <dbReference type="Proteomes" id="UP000548476"/>
    </source>
</evidence>
<accession>A0A841FQ05</accession>
<dbReference type="Gene3D" id="2.120.10.30">
    <property type="entry name" value="TolB, C-terminal domain"/>
    <property type="match status" value="1"/>
</dbReference>
<organism evidence="3 4">
    <name type="scientific">Phytomonospora endophytica</name>
    <dbReference type="NCBI Taxonomy" id="714109"/>
    <lineage>
        <taxon>Bacteria</taxon>
        <taxon>Bacillati</taxon>
        <taxon>Actinomycetota</taxon>
        <taxon>Actinomycetes</taxon>
        <taxon>Micromonosporales</taxon>
        <taxon>Micromonosporaceae</taxon>
        <taxon>Phytomonospora</taxon>
    </lineage>
</organism>
<keyword evidence="2" id="KW-0812">Transmembrane</keyword>
<evidence type="ECO:0008006" key="5">
    <source>
        <dbReference type="Google" id="ProtNLM"/>
    </source>
</evidence>
<dbReference type="AlphaFoldDB" id="A0A841FQ05"/>
<evidence type="ECO:0000256" key="2">
    <source>
        <dbReference type="SAM" id="Phobius"/>
    </source>
</evidence>
<feature type="transmembrane region" description="Helical" evidence="2">
    <location>
        <begin position="38"/>
        <end position="58"/>
    </location>
</feature>
<name>A0A841FQ05_9ACTN</name>
<feature type="region of interest" description="Disordered" evidence="1">
    <location>
        <begin position="76"/>
        <end position="105"/>
    </location>
</feature>
<feature type="region of interest" description="Disordered" evidence="1">
    <location>
        <begin position="1"/>
        <end position="21"/>
    </location>
</feature>